<dbReference type="Gene3D" id="3.20.20.80">
    <property type="entry name" value="Glycosidases"/>
    <property type="match status" value="1"/>
</dbReference>
<keyword evidence="3" id="KW-1185">Reference proteome</keyword>
<dbReference type="InterPro" id="IPR017853">
    <property type="entry name" value="GH"/>
</dbReference>
<name>A0ABR0TYY8_REHGL</name>
<evidence type="ECO:0000313" key="2">
    <source>
        <dbReference type="EMBL" id="KAK6115460.1"/>
    </source>
</evidence>
<evidence type="ECO:0000313" key="3">
    <source>
        <dbReference type="Proteomes" id="UP001318860"/>
    </source>
</evidence>
<dbReference type="PANTHER" id="PTHR33116:SF86">
    <property type="entry name" value="REVERSE TRANSCRIPTASE DOMAIN-CONTAINING PROTEIN"/>
    <property type="match status" value="1"/>
</dbReference>
<organism evidence="2 3">
    <name type="scientific">Rehmannia glutinosa</name>
    <name type="common">Chinese foxglove</name>
    <dbReference type="NCBI Taxonomy" id="99300"/>
    <lineage>
        <taxon>Eukaryota</taxon>
        <taxon>Viridiplantae</taxon>
        <taxon>Streptophyta</taxon>
        <taxon>Embryophyta</taxon>
        <taxon>Tracheophyta</taxon>
        <taxon>Spermatophyta</taxon>
        <taxon>Magnoliopsida</taxon>
        <taxon>eudicotyledons</taxon>
        <taxon>Gunneridae</taxon>
        <taxon>Pentapetalae</taxon>
        <taxon>asterids</taxon>
        <taxon>lamiids</taxon>
        <taxon>Lamiales</taxon>
        <taxon>Orobanchaceae</taxon>
        <taxon>Rehmannieae</taxon>
        <taxon>Rehmannia</taxon>
    </lineage>
</organism>
<proteinExistence type="predicted"/>
<dbReference type="EMBL" id="JABTTQ020003506">
    <property type="protein sequence ID" value="KAK6115460.1"/>
    <property type="molecule type" value="Genomic_DNA"/>
</dbReference>
<feature type="domain" description="RNase H type-1" evidence="1">
    <location>
        <begin position="368"/>
        <end position="436"/>
    </location>
</feature>
<sequence>MGMTRVSSHGKYLGLPSVIDKSEKEVFASIKDKIWAKLQGWKERHLSQAGKEILIKSIIQSIPTFAMSCFKLPDIILDDIQKMATNYWWGSSSDKKKLHWVSWDNLSIDKSRGGLGFRNFRAFNLSMLSKQAWRLLTNPSSLLSWVFKAKYYPNCDFMAASLGSRSSWSWRSILDTKPLLRLGARRLYPIGEIHTHLPAIATTADNLARRGIQDTNPVRFVLAEKLRNPHLLLSRPFSKAVWQHAGLLPLLEKFQQPSWRLWLQDLLLFQGDFPIELTAILCSLIWYHRNRYKFEALLPEPYILVTSASNMLRDFNDAQPERISPQLLSHPLFGESSNCPKIYFDGAISPSRRCAGLGIALLDEQESLVVARNLNLPHLAVFGDAASVIITAQGDSSCPIDCQAIFEEISRFKQSFSHLCFFWIRRPLNSLAYNLAFYAKQYKMKVLIDLHAVEGSQNGNDHSGSRDGFQEWGASYIPHTVAVIDFLAKRLGAASNTELLPLAKGLSRSVIDVHYYNLYSDMFSNMNAQQNIDYIYNQRAKALQQVTPTNGPLSFVDQDPDYTVHVGQRLEISPGSTKYWIPEVEQEKIPRANMHFRTLEAGIQFYKDYGLCSGFDVRRSTTKNKGSGSHLKSRLQSQREKAIKASTKLKRKCGTCGKVATHNSRTCPTRTSTP</sequence>
<dbReference type="Pfam" id="PF13456">
    <property type="entry name" value="RVT_3"/>
    <property type="match status" value="1"/>
</dbReference>
<dbReference type="Proteomes" id="UP001318860">
    <property type="component" value="Unassembled WGS sequence"/>
</dbReference>
<reference evidence="2 3" key="1">
    <citation type="journal article" date="2021" name="Comput. Struct. Biotechnol. J.">
        <title>De novo genome assembly of the potent medicinal plant Rehmannia glutinosa using nanopore technology.</title>
        <authorList>
            <person name="Ma L."/>
            <person name="Dong C."/>
            <person name="Song C."/>
            <person name="Wang X."/>
            <person name="Zheng X."/>
            <person name="Niu Y."/>
            <person name="Chen S."/>
            <person name="Feng W."/>
        </authorList>
    </citation>
    <scope>NUCLEOTIDE SEQUENCE [LARGE SCALE GENOMIC DNA]</scope>
    <source>
        <strain evidence="2">DH-2019</strain>
    </source>
</reference>
<dbReference type="PANTHER" id="PTHR33116">
    <property type="entry name" value="REVERSE TRANSCRIPTASE ZINC-BINDING DOMAIN-CONTAINING PROTEIN-RELATED-RELATED"/>
    <property type="match status" value="1"/>
</dbReference>
<dbReference type="SUPFAM" id="SSF51445">
    <property type="entry name" value="(Trans)glycosidases"/>
    <property type="match status" value="1"/>
</dbReference>
<dbReference type="InterPro" id="IPR002156">
    <property type="entry name" value="RNaseH_domain"/>
</dbReference>
<protein>
    <recommendedName>
        <fullName evidence="1">RNase H type-1 domain-containing protein</fullName>
    </recommendedName>
</protein>
<comment type="caution">
    <text evidence="2">The sequence shown here is derived from an EMBL/GenBank/DDBJ whole genome shotgun (WGS) entry which is preliminary data.</text>
</comment>
<gene>
    <name evidence="2" type="ORF">DH2020_007729</name>
</gene>
<accession>A0ABR0TYY8</accession>
<evidence type="ECO:0000259" key="1">
    <source>
        <dbReference type="Pfam" id="PF13456"/>
    </source>
</evidence>